<dbReference type="EMBL" id="LBVW01000001">
    <property type="protein sequence ID" value="KKQ94535.1"/>
    <property type="molecule type" value="Genomic_DNA"/>
</dbReference>
<dbReference type="Gene3D" id="3.30.160.250">
    <property type="match status" value="1"/>
</dbReference>
<accession>A0A0G0M2I6</accession>
<protein>
    <recommendedName>
        <fullName evidence="3">HicB-like antitoxin of toxin-antitoxin system domain-containing protein</fullName>
    </recommendedName>
</protein>
<organism evidence="1 2">
    <name type="scientific">Candidatus Woesebacteria bacterium GW2011_GWB1_39_10b</name>
    <dbReference type="NCBI Taxonomy" id="1618573"/>
    <lineage>
        <taxon>Bacteria</taxon>
        <taxon>Candidatus Woeseibacteriota</taxon>
    </lineage>
</organism>
<evidence type="ECO:0008006" key="3">
    <source>
        <dbReference type="Google" id="ProtNLM"/>
    </source>
</evidence>
<dbReference type="Proteomes" id="UP000034932">
    <property type="component" value="Unassembled WGS sequence"/>
</dbReference>
<dbReference type="SUPFAM" id="SSF143100">
    <property type="entry name" value="TTHA1013/TTHA0281-like"/>
    <property type="match status" value="1"/>
</dbReference>
<name>A0A0G0M2I6_9BACT</name>
<evidence type="ECO:0000313" key="1">
    <source>
        <dbReference type="EMBL" id="KKQ94535.1"/>
    </source>
</evidence>
<dbReference type="AlphaFoldDB" id="A0A0G0M2I6"/>
<evidence type="ECO:0000313" key="2">
    <source>
        <dbReference type="Proteomes" id="UP000034932"/>
    </source>
</evidence>
<dbReference type="InterPro" id="IPR035069">
    <property type="entry name" value="TTHA1013/TTHA0281-like"/>
</dbReference>
<comment type="caution">
    <text evidence="1">The sequence shown here is derived from an EMBL/GenBank/DDBJ whole genome shotgun (WGS) entry which is preliminary data.</text>
</comment>
<gene>
    <name evidence="1" type="ORF">UT19_C0001G0069</name>
</gene>
<sequence length="91" mass="10254">MQKKVLNYRVIIEPEKYPNGNKVYNAFCPTLGVTDYGNSVEEVLESIKDGILLAIEVLAKERQEIPTDILEEQIVTSTKVELPEKIKASFA</sequence>
<reference evidence="1 2" key="1">
    <citation type="journal article" date="2015" name="Nature">
        <title>rRNA introns, odd ribosomes, and small enigmatic genomes across a large radiation of phyla.</title>
        <authorList>
            <person name="Brown C.T."/>
            <person name="Hug L.A."/>
            <person name="Thomas B.C."/>
            <person name="Sharon I."/>
            <person name="Castelle C.J."/>
            <person name="Singh A."/>
            <person name="Wilkins M.J."/>
            <person name="Williams K.H."/>
            <person name="Banfield J.F."/>
        </authorList>
    </citation>
    <scope>NUCLEOTIDE SEQUENCE [LARGE SCALE GENOMIC DNA]</scope>
</reference>
<dbReference type="STRING" id="1618573.UT19_C0001G0069"/>
<proteinExistence type="predicted"/>